<evidence type="ECO:0000313" key="3">
    <source>
        <dbReference type="Proteomes" id="UP000095766"/>
    </source>
</evidence>
<evidence type="ECO:0000256" key="1">
    <source>
        <dbReference type="SAM" id="SignalP"/>
    </source>
</evidence>
<accession>A0A174VYH2</accession>
<name>A0A174VYH2_BACUN</name>
<keyword evidence="1" id="KW-0732">Signal</keyword>
<organism evidence="2 3">
    <name type="scientific">Bacteroides uniformis</name>
    <dbReference type="NCBI Taxonomy" id="820"/>
    <lineage>
        <taxon>Bacteria</taxon>
        <taxon>Pseudomonadati</taxon>
        <taxon>Bacteroidota</taxon>
        <taxon>Bacteroidia</taxon>
        <taxon>Bacteroidales</taxon>
        <taxon>Bacteroidaceae</taxon>
        <taxon>Bacteroides</taxon>
    </lineage>
</organism>
<reference evidence="2 3" key="1">
    <citation type="submission" date="2015-09" db="EMBL/GenBank/DDBJ databases">
        <authorList>
            <consortium name="Pathogen Informatics"/>
        </authorList>
    </citation>
    <scope>NUCLEOTIDE SEQUENCE [LARGE SCALE GENOMIC DNA]</scope>
    <source>
        <strain evidence="2 3">2789STDY5834898</strain>
    </source>
</reference>
<dbReference type="PROSITE" id="PS51257">
    <property type="entry name" value="PROKAR_LIPOPROTEIN"/>
    <property type="match status" value="1"/>
</dbReference>
<feature type="signal peptide" evidence="1">
    <location>
        <begin position="1"/>
        <end position="20"/>
    </location>
</feature>
<gene>
    <name evidence="2" type="ORF">ERS852510_04133</name>
</gene>
<feature type="chain" id="PRO_5009821382" evidence="1">
    <location>
        <begin position="21"/>
        <end position="95"/>
    </location>
</feature>
<dbReference type="EMBL" id="CZAO01000034">
    <property type="protein sequence ID" value="CUQ35989.1"/>
    <property type="molecule type" value="Genomic_DNA"/>
</dbReference>
<protein>
    <submittedName>
        <fullName evidence="2">Uncharacterized protein</fullName>
    </submittedName>
</protein>
<evidence type="ECO:0000313" key="2">
    <source>
        <dbReference type="EMBL" id="CUQ35989.1"/>
    </source>
</evidence>
<dbReference type="RefSeq" id="WP_057254374.1">
    <property type="nucleotide sequence ID" value="NZ_BQNO01000001.1"/>
</dbReference>
<dbReference type="AlphaFoldDB" id="A0A174VYH2"/>
<proteinExistence type="predicted"/>
<dbReference type="Proteomes" id="UP000095766">
    <property type="component" value="Unassembled WGS sequence"/>
</dbReference>
<sequence length="95" mass="10848">MIRIHVLLLASLLSIWGLTSCENSDTDKVNSYNLEVNLSQNEITAINGIISIKVSIKEFDQLAYLVINKINDTNNISEKYIKSNLSPEYIFEYIH</sequence>